<evidence type="ECO:0000256" key="7">
    <source>
        <dbReference type="ARBA" id="ARBA00047715"/>
    </source>
</evidence>
<evidence type="ECO:0000256" key="8">
    <source>
        <dbReference type="HAMAP-Rule" id="MF_01693"/>
    </source>
</evidence>
<dbReference type="EC" id="2.3.1.47" evidence="8"/>
<dbReference type="InterPro" id="IPR015424">
    <property type="entry name" value="PyrdxlP-dep_Trfase"/>
</dbReference>
<dbReference type="InterPro" id="IPR015422">
    <property type="entry name" value="PyrdxlP-dep_Trfase_small"/>
</dbReference>
<keyword evidence="4 8" id="KW-0808">Transferase</keyword>
<feature type="domain" description="Aminotransferase class I/classII large" evidence="9">
    <location>
        <begin position="47"/>
        <end position="398"/>
    </location>
</feature>
<evidence type="ECO:0000313" key="11">
    <source>
        <dbReference type="Proteomes" id="UP001500975"/>
    </source>
</evidence>
<accession>A0ABP8I454</accession>
<proteinExistence type="inferred from homology"/>
<dbReference type="Proteomes" id="UP001500975">
    <property type="component" value="Unassembled WGS sequence"/>
</dbReference>
<comment type="catalytic activity">
    <reaction evidence="7 8">
        <text>6-carboxyhexanoyl-[ACP] + L-alanine + H(+) = (8S)-8-amino-7-oxononanoate + holo-[ACP] + CO2</text>
        <dbReference type="Rhea" id="RHEA:42288"/>
        <dbReference type="Rhea" id="RHEA-COMP:9685"/>
        <dbReference type="Rhea" id="RHEA-COMP:9955"/>
        <dbReference type="ChEBI" id="CHEBI:15378"/>
        <dbReference type="ChEBI" id="CHEBI:16526"/>
        <dbReference type="ChEBI" id="CHEBI:57972"/>
        <dbReference type="ChEBI" id="CHEBI:64479"/>
        <dbReference type="ChEBI" id="CHEBI:78846"/>
        <dbReference type="ChEBI" id="CHEBI:149468"/>
        <dbReference type="EC" id="2.3.1.47"/>
    </reaction>
</comment>
<dbReference type="Gene3D" id="3.90.1150.10">
    <property type="entry name" value="Aspartate Aminotransferase, domain 1"/>
    <property type="match status" value="1"/>
</dbReference>
<dbReference type="InterPro" id="IPR004839">
    <property type="entry name" value="Aminotransferase_I/II_large"/>
</dbReference>
<dbReference type="Gene3D" id="3.40.640.10">
    <property type="entry name" value="Type I PLP-dependent aspartate aminotransferase-like (Major domain)"/>
    <property type="match status" value="1"/>
</dbReference>
<sequence>MSRLLDRLQHEIDVLDAQSLRRRRQIAETPCAPEQRLTLADAAAPRTMLAFSSNDYLGLAAHPALAAALAEGAARYGTGSGGSHLILGHSRAHAQLEERLAGWMAPHIPEAQSLFFCTGYMANLAVLSALGGAEAVIFSETLNHASLIDGTRLARAEVQRYPHCDMQALDAQLAACDAPVKLIVSDAVFSMDGDIAPVAELLALAERHDAWLVLDDAHGFGVLGARGHGVLEATGLRSERLVLIGTLGKAAGVSGAFVAAHRTVIDYLVQRARTYIFTTAAPPAIAHALLTSLDLIEGEEGARRRAQLRARIAQLREGVRTVLPADGSAWMPDSPTAIQPVIVGDNARAMQLSAQLDGFGLRVGAIRPPTVPAGTARLRIALSASHGEGEVARLVDALGRALGRTLTLKEAA</sequence>
<comment type="similarity">
    <text evidence="8">Belongs to the class-II pyridoxal-phosphate-dependent aminotransferase family. BioF subfamily.</text>
</comment>
<comment type="pathway">
    <text evidence="2 8">Cofactor biosynthesis; biotin biosynthesis.</text>
</comment>
<dbReference type="SUPFAM" id="SSF53383">
    <property type="entry name" value="PLP-dependent transferases"/>
    <property type="match status" value="1"/>
</dbReference>
<feature type="binding site" evidence="8">
    <location>
        <position position="22"/>
    </location>
    <ligand>
        <name>substrate</name>
    </ligand>
</feature>
<organism evidence="10 11">
    <name type="scientific">Variovorax defluvii</name>
    <dbReference type="NCBI Taxonomy" id="913761"/>
    <lineage>
        <taxon>Bacteria</taxon>
        <taxon>Pseudomonadati</taxon>
        <taxon>Pseudomonadota</taxon>
        <taxon>Betaproteobacteria</taxon>
        <taxon>Burkholderiales</taxon>
        <taxon>Comamonadaceae</taxon>
        <taxon>Variovorax</taxon>
    </lineage>
</organism>
<protein>
    <recommendedName>
        <fullName evidence="8">8-amino-7-oxononanoate synthase</fullName>
        <shortName evidence="8">AONS</shortName>
        <ecNumber evidence="8">2.3.1.47</ecNumber>
    </recommendedName>
    <alternativeName>
        <fullName evidence="8">7-keto-8-amino-pelargonic acid synthase</fullName>
        <shortName evidence="8">7-KAP synthase</shortName>
        <shortName evidence="8">KAPA synthase</shortName>
    </alternativeName>
    <alternativeName>
        <fullName evidence="8">8-amino-7-ketopelargonate synthase</fullName>
    </alternativeName>
</protein>
<dbReference type="EMBL" id="BAABGJ010000072">
    <property type="protein sequence ID" value="GAA4350706.1"/>
    <property type="molecule type" value="Genomic_DNA"/>
</dbReference>
<keyword evidence="11" id="KW-1185">Reference proteome</keyword>
<feature type="binding site" evidence="8">
    <location>
        <position position="190"/>
    </location>
    <ligand>
        <name>pyridoxal 5'-phosphate</name>
        <dbReference type="ChEBI" id="CHEBI:597326"/>
    </ligand>
</feature>
<comment type="caution">
    <text evidence="10">The sequence shown here is derived from an EMBL/GenBank/DDBJ whole genome shotgun (WGS) entry which is preliminary data.</text>
</comment>
<evidence type="ECO:0000259" key="9">
    <source>
        <dbReference type="Pfam" id="PF00155"/>
    </source>
</evidence>
<feature type="binding site" evidence="8">
    <location>
        <begin position="119"/>
        <end position="120"/>
    </location>
    <ligand>
        <name>pyridoxal 5'-phosphate</name>
        <dbReference type="ChEBI" id="CHEBI:597326"/>
    </ligand>
</feature>
<evidence type="ECO:0000313" key="10">
    <source>
        <dbReference type="EMBL" id="GAA4350706.1"/>
    </source>
</evidence>
<feature type="binding site" evidence="8">
    <location>
        <position position="144"/>
    </location>
    <ligand>
        <name>substrate</name>
    </ligand>
</feature>
<keyword evidence="5 8" id="KW-0093">Biotin biosynthesis</keyword>
<feature type="modified residue" description="N6-(pyridoxal phosphate)lysine" evidence="8">
    <location>
        <position position="249"/>
    </location>
</feature>
<comment type="cofactor">
    <cofactor evidence="1 8">
        <name>pyridoxal 5'-phosphate</name>
        <dbReference type="ChEBI" id="CHEBI:597326"/>
    </cofactor>
</comment>
<dbReference type="InterPro" id="IPR015421">
    <property type="entry name" value="PyrdxlP-dep_Trfase_major"/>
</dbReference>
<feature type="binding site" evidence="8">
    <location>
        <position position="246"/>
    </location>
    <ligand>
        <name>pyridoxal 5'-phosphate</name>
        <dbReference type="ChEBI" id="CHEBI:597326"/>
    </ligand>
</feature>
<keyword evidence="6 8" id="KW-0663">Pyridoxal phosphate</keyword>
<feature type="binding site" evidence="8">
    <location>
        <position position="370"/>
    </location>
    <ligand>
        <name>substrate</name>
    </ligand>
</feature>
<dbReference type="InterPro" id="IPR004723">
    <property type="entry name" value="AONS_Archaea/Proteobacteria"/>
</dbReference>
<dbReference type="InterPro" id="IPR050087">
    <property type="entry name" value="AON_synthase_class-II"/>
</dbReference>
<evidence type="ECO:0000256" key="4">
    <source>
        <dbReference type="ARBA" id="ARBA00022679"/>
    </source>
</evidence>
<evidence type="ECO:0000256" key="2">
    <source>
        <dbReference type="ARBA" id="ARBA00004746"/>
    </source>
</evidence>
<dbReference type="PANTHER" id="PTHR13693">
    <property type="entry name" value="CLASS II AMINOTRANSFERASE/8-AMINO-7-OXONONANOATE SYNTHASE"/>
    <property type="match status" value="1"/>
</dbReference>
<feature type="binding site" evidence="8">
    <location>
        <position position="218"/>
    </location>
    <ligand>
        <name>pyridoxal 5'-phosphate</name>
        <dbReference type="ChEBI" id="CHEBI:597326"/>
    </ligand>
</feature>
<dbReference type="RefSeq" id="WP_345539889.1">
    <property type="nucleotide sequence ID" value="NZ_BAABGJ010000072.1"/>
</dbReference>
<dbReference type="NCBIfam" id="TIGR00858">
    <property type="entry name" value="bioF"/>
    <property type="match status" value="1"/>
</dbReference>
<dbReference type="HAMAP" id="MF_01693">
    <property type="entry name" value="BioF_aminotrans_2"/>
    <property type="match status" value="1"/>
</dbReference>
<dbReference type="InterPro" id="IPR022834">
    <property type="entry name" value="AONS_Proteobacteria"/>
</dbReference>
<reference evidence="11" key="1">
    <citation type="journal article" date="2019" name="Int. J. Syst. Evol. Microbiol.">
        <title>The Global Catalogue of Microorganisms (GCM) 10K type strain sequencing project: providing services to taxonomists for standard genome sequencing and annotation.</title>
        <authorList>
            <consortium name="The Broad Institute Genomics Platform"/>
            <consortium name="The Broad Institute Genome Sequencing Center for Infectious Disease"/>
            <person name="Wu L."/>
            <person name="Ma J."/>
        </authorList>
    </citation>
    <scope>NUCLEOTIDE SEQUENCE [LARGE SCALE GENOMIC DNA]</scope>
    <source>
        <strain evidence="11">JCM 17804</strain>
    </source>
</reference>
<evidence type="ECO:0000256" key="3">
    <source>
        <dbReference type="ARBA" id="ARBA00011738"/>
    </source>
</evidence>
<dbReference type="Pfam" id="PF00155">
    <property type="entry name" value="Aminotran_1_2"/>
    <property type="match status" value="1"/>
</dbReference>
<name>A0ABP8I454_9BURK</name>
<evidence type="ECO:0000256" key="5">
    <source>
        <dbReference type="ARBA" id="ARBA00022756"/>
    </source>
</evidence>
<gene>
    <name evidence="8 10" type="primary">bioF</name>
    <name evidence="10" type="ORF">GCM10023165_38250</name>
</gene>
<evidence type="ECO:0000256" key="1">
    <source>
        <dbReference type="ARBA" id="ARBA00001933"/>
    </source>
</evidence>
<dbReference type="PANTHER" id="PTHR13693:SF100">
    <property type="entry name" value="8-AMINO-7-OXONONANOATE SYNTHASE"/>
    <property type="match status" value="1"/>
</dbReference>
<evidence type="ECO:0000256" key="6">
    <source>
        <dbReference type="ARBA" id="ARBA00022898"/>
    </source>
</evidence>
<comment type="subunit">
    <text evidence="3 8">Homodimer.</text>
</comment>
<comment type="function">
    <text evidence="8">Catalyzes the decarboxylative condensation of pimeloyl-[acyl-carrier protein] and L-alanine to produce 8-amino-7-oxononanoate (AON), [acyl-carrier protein], and carbon dioxide.</text>
</comment>